<reference evidence="8" key="1">
    <citation type="submission" date="2015-12" db="EMBL/GenBank/DDBJ databases">
        <title>Update maize B73 reference genome by single molecule sequencing technologies.</title>
        <authorList>
            <consortium name="Maize Genome Sequencing Project"/>
            <person name="Ware D."/>
        </authorList>
    </citation>
    <scope>NUCLEOTIDE SEQUENCE [LARGE SCALE GENOMIC DNA]</scope>
    <source>
        <strain evidence="8">cv. B73</strain>
    </source>
</reference>
<dbReference type="Pfam" id="PF01940">
    <property type="entry name" value="DUF92"/>
    <property type="match status" value="1"/>
</dbReference>
<accession>A0A804MWM4</accession>
<protein>
    <submittedName>
        <fullName evidence="7">Uncharacterized protein</fullName>
    </submittedName>
</protein>
<evidence type="ECO:0000256" key="4">
    <source>
        <dbReference type="ARBA" id="ARBA00022989"/>
    </source>
</evidence>
<keyword evidence="4 6" id="KW-1133">Transmembrane helix</keyword>
<dbReference type="GO" id="GO:0016020">
    <property type="term" value="C:membrane"/>
    <property type="evidence" value="ECO:0007669"/>
    <property type="project" value="UniProtKB-SubCell"/>
</dbReference>
<evidence type="ECO:0000256" key="3">
    <source>
        <dbReference type="ARBA" id="ARBA00022692"/>
    </source>
</evidence>
<evidence type="ECO:0000256" key="6">
    <source>
        <dbReference type="SAM" id="Phobius"/>
    </source>
</evidence>
<proteinExistence type="inferred from homology"/>
<evidence type="ECO:0000256" key="1">
    <source>
        <dbReference type="ARBA" id="ARBA00004141"/>
    </source>
</evidence>
<evidence type="ECO:0000313" key="7">
    <source>
        <dbReference type="EnsemblPlants" id="Zm00001eb117320_P001"/>
    </source>
</evidence>
<dbReference type="Proteomes" id="UP000007305">
    <property type="component" value="Chromosome 2"/>
</dbReference>
<organism evidence="7 8">
    <name type="scientific">Zea mays</name>
    <name type="common">Maize</name>
    <dbReference type="NCBI Taxonomy" id="4577"/>
    <lineage>
        <taxon>Eukaryota</taxon>
        <taxon>Viridiplantae</taxon>
        <taxon>Streptophyta</taxon>
        <taxon>Embryophyta</taxon>
        <taxon>Tracheophyta</taxon>
        <taxon>Spermatophyta</taxon>
        <taxon>Magnoliopsida</taxon>
        <taxon>Liliopsida</taxon>
        <taxon>Poales</taxon>
        <taxon>Poaceae</taxon>
        <taxon>PACMAD clade</taxon>
        <taxon>Panicoideae</taxon>
        <taxon>Andropogonodae</taxon>
        <taxon>Andropogoneae</taxon>
        <taxon>Tripsacinae</taxon>
        <taxon>Zea</taxon>
    </lineage>
</organism>
<reference evidence="7" key="3">
    <citation type="submission" date="2021-05" db="UniProtKB">
        <authorList>
            <consortium name="EnsemblPlants"/>
        </authorList>
    </citation>
    <scope>IDENTIFICATION</scope>
    <source>
        <strain evidence="7">cv. B73</strain>
    </source>
</reference>
<feature type="transmembrane region" description="Helical" evidence="6">
    <location>
        <begin position="93"/>
        <end position="114"/>
    </location>
</feature>
<keyword evidence="8" id="KW-1185">Reference proteome</keyword>
<dbReference type="PANTHER" id="PTHR13353:SF8">
    <property type="entry name" value="OS01G0178200 PROTEIN"/>
    <property type="match status" value="1"/>
</dbReference>
<feature type="transmembrane region" description="Helical" evidence="6">
    <location>
        <begin position="134"/>
        <end position="153"/>
    </location>
</feature>
<keyword evidence="3 6" id="KW-0812">Transmembrane</keyword>
<comment type="subcellular location">
    <subcellularLocation>
        <location evidence="1">Membrane</location>
        <topology evidence="1">Multi-pass membrane protein</topology>
    </subcellularLocation>
</comment>
<evidence type="ECO:0000256" key="5">
    <source>
        <dbReference type="ARBA" id="ARBA00023136"/>
    </source>
</evidence>
<evidence type="ECO:0000313" key="8">
    <source>
        <dbReference type="Proteomes" id="UP000007305"/>
    </source>
</evidence>
<dbReference type="PANTHER" id="PTHR13353">
    <property type="entry name" value="TRANSMEMBRANE PROTEIN 19"/>
    <property type="match status" value="1"/>
</dbReference>
<dbReference type="EnsemblPlants" id="Zm00001eb117320_T001">
    <property type="protein sequence ID" value="Zm00001eb117320_P001"/>
    <property type="gene ID" value="Zm00001eb117320"/>
</dbReference>
<evidence type="ECO:0000256" key="2">
    <source>
        <dbReference type="ARBA" id="ARBA00009012"/>
    </source>
</evidence>
<keyword evidence="5 6" id="KW-0472">Membrane</keyword>
<name>A0A804MWM4_MAIZE</name>
<dbReference type="InParanoid" id="A0A804MWM4"/>
<reference evidence="7" key="2">
    <citation type="submission" date="2019-07" db="EMBL/GenBank/DDBJ databases">
        <authorList>
            <person name="Seetharam A."/>
            <person name="Woodhouse M."/>
            <person name="Cannon E."/>
        </authorList>
    </citation>
    <scope>NUCLEOTIDE SEQUENCE [LARGE SCALE GENOMIC DNA]</scope>
    <source>
        <strain evidence="7">cv. B73</strain>
    </source>
</reference>
<comment type="similarity">
    <text evidence="2">Belongs to the TMEM19 family.</text>
</comment>
<sequence>MQGIGSRFAGLQLVFSFTSLRVTRVGEARKRALDPEFKEGGQHNWKQVLSNSGIASISIHGHLSSTFFVKLSHKLSQHSRVRKATIGGVTIDGLLVAAAGFLIGLAFVLIRFFTTQFQYSGFYSVRKKVVGVDGPILTFKIITSGLGQGLLAYA</sequence>
<dbReference type="AlphaFoldDB" id="A0A804MWM4"/>
<dbReference type="Gramene" id="Zm00001eb117320_T001">
    <property type="protein sequence ID" value="Zm00001eb117320_P001"/>
    <property type="gene ID" value="Zm00001eb117320"/>
</dbReference>
<dbReference type="InterPro" id="IPR002794">
    <property type="entry name" value="DUF92_TMEM19"/>
</dbReference>